<dbReference type="RefSeq" id="XP_007914608.1">
    <property type="nucleotide sequence ID" value="XM_007916417.1"/>
</dbReference>
<protein>
    <submittedName>
        <fullName evidence="7">Putative glutamyl-trna synthetase protein</fullName>
    </submittedName>
</protein>
<evidence type="ECO:0000313" key="7">
    <source>
        <dbReference type="EMBL" id="EOO00633.1"/>
    </source>
</evidence>
<dbReference type="GO" id="GO:0005524">
    <property type="term" value="F:ATP binding"/>
    <property type="evidence" value="ECO:0007669"/>
    <property type="project" value="UniProtKB-KW"/>
</dbReference>
<dbReference type="KEGG" id="tmn:UCRPA7_3882"/>
<evidence type="ECO:0000256" key="2">
    <source>
        <dbReference type="ARBA" id="ARBA00022741"/>
    </source>
</evidence>
<keyword evidence="4" id="KW-0648">Protein biosynthesis</keyword>
<gene>
    <name evidence="7" type="ORF">UCRPA7_3882</name>
</gene>
<keyword evidence="8" id="KW-1185">Reference proteome</keyword>
<evidence type="ECO:0000256" key="1">
    <source>
        <dbReference type="ARBA" id="ARBA00022598"/>
    </source>
</evidence>
<keyword evidence="3" id="KW-0067">ATP-binding</keyword>
<proteinExistence type="predicted"/>
<keyword evidence="2" id="KW-0547">Nucleotide-binding</keyword>
<dbReference type="GO" id="GO:0006412">
    <property type="term" value="P:translation"/>
    <property type="evidence" value="ECO:0007669"/>
    <property type="project" value="UniProtKB-KW"/>
</dbReference>
<dbReference type="InterPro" id="IPR045462">
    <property type="entry name" value="aa-tRNA-synth_I_cd-bd"/>
</dbReference>
<evidence type="ECO:0000256" key="4">
    <source>
        <dbReference type="ARBA" id="ARBA00022917"/>
    </source>
</evidence>
<dbReference type="GO" id="GO:0004812">
    <property type="term" value="F:aminoacyl-tRNA ligase activity"/>
    <property type="evidence" value="ECO:0007669"/>
    <property type="project" value="UniProtKB-KW"/>
</dbReference>
<evidence type="ECO:0000313" key="8">
    <source>
        <dbReference type="Proteomes" id="UP000014074"/>
    </source>
</evidence>
<evidence type="ECO:0000259" key="6">
    <source>
        <dbReference type="Pfam" id="PF19269"/>
    </source>
</evidence>
<organism evidence="7 8">
    <name type="scientific">Phaeoacremonium minimum (strain UCR-PA7)</name>
    <name type="common">Esca disease fungus</name>
    <name type="synonym">Togninia minima</name>
    <dbReference type="NCBI Taxonomy" id="1286976"/>
    <lineage>
        <taxon>Eukaryota</taxon>
        <taxon>Fungi</taxon>
        <taxon>Dikarya</taxon>
        <taxon>Ascomycota</taxon>
        <taxon>Pezizomycotina</taxon>
        <taxon>Sordariomycetes</taxon>
        <taxon>Sordariomycetidae</taxon>
        <taxon>Togniniales</taxon>
        <taxon>Togniniaceae</taxon>
        <taxon>Phaeoacremonium</taxon>
    </lineage>
</organism>
<dbReference type="InterPro" id="IPR020751">
    <property type="entry name" value="aa-tRNA-synth_I_codon-bd_sub2"/>
</dbReference>
<dbReference type="Gene3D" id="1.10.10.350">
    <property type="match status" value="1"/>
</dbReference>
<accession>R8BML4</accession>
<feature type="domain" description="Aminoacyl-tRNA synthetase class I anticodon-binding" evidence="6">
    <location>
        <begin position="29"/>
        <end position="118"/>
    </location>
</feature>
<keyword evidence="5 7" id="KW-0030">Aminoacyl-tRNA synthetase</keyword>
<reference evidence="8" key="1">
    <citation type="journal article" date="2013" name="Genome Announc.">
        <title>Draft genome sequence of the ascomycete Phaeoacremonium aleophilum strain UCR-PA7, a causal agent of the esca disease complex in grapevines.</title>
        <authorList>
            <person name="Blanco-Ulate B."/>
            <person name="Rolshausen P."/>
            <person name="Cantu D."/>
        </authorList>
    </citation>
    <scope>NUCLEOTIDE SEQUENCE [LARGE SCALE GENOMIC DNA]</scope>
    <source>
        <strain evidence="8">UCR-PA7</strain>
    </source>
</reference>
<dbReference type="OrthoDB" id="5399569at2759"/>
<dbReference type="HOGENOM" id="CLU_1836524_0_0_1"/>
<dbReference type="InterPro" id="IPR008925">
    <property type="entry name" value="aa_tRNA-synth_I_cd-bd_sf"/>
</dbReference>
<keyword evidence="1" id="KW-0436">Ligase</keyword>
<evidence type="ECO:0000256" key="5">
    <source>
        <dbReference type="ARBA" id="ARBA00023146"/>
    </source>
</evidence>
<name>R8BML4_PHAM7</name>
<dbReference type="EMBL" id="KB933063">
    <property type="protein sequence ID" value="EOO00633.1"/>
    <property type="molecule type" value="Genomic_DNA"/>
</dbReference>
<dbReference type="GO" id="GO:0000049">
    <property type="term" value="F:tRNA binding"/>
    <property type="evidence" value="ECO:0007669"/>
    <property type="project" value="InterPro"/>
</dbReference>
<dbReference type="SUPFAM" id="SSF48163">
    <property type="entry name" value="An anticodon-binding domain of class I aminoacyl-tRNA synthetases"/>
    <property type="match status" value="1"/>
</dbReference>
<sequence>MFWRIPDRALQQSLDVLWNEITSVTHEGNTQSFEKVLTLLIEDLSSVKESDWNENYLPRHVTSLANSIVVHEKSGKTMDVGGGYKFLRWALLNSMHGAQIVPLMVLLGKQETIERLSVAKTLAASALSELEAITLLVGGR</sequence>
<evidence type="ECO:0000256" key="3">
    <source>
        <dbReference type="ARBA" id="ARBA00022840"/>
    </source>
</evidence>
<dbReference type="Proteomes" id="UP000014074">
    <property type="component" value="Unassembled WGS sequence"/>
</dbReference>
<dbReference type="AlphaFoldDB" id="R8BML4"/>
<dbReference type="Pfam" id="PF19269">
    <property type="entry name" value="Anticodon_2"/>
    <property type="match status" value="1"/>
</dbReference>
<dbReference type="GeneID" id="19324275"/>